<evidence type="ECO:0000313" key="3">
    <source>
        <dbReference type="Proteomes" id="UP000593591"/>
    </source>
</evidence>
<keyword evidence="1" id="KW-0812">Transmembrane</keyword>
<evidence type="ECO:0000313" key="2">
    <source>
        <dbReference type="EMBL" id="QOS39556.1"/>
    </source>
</evidence>
<protein>
    <submittedName>
        <fullName evidence="2">Uncharacterized protein</fullName>
    </submittedName>
</protein>
<dbReference type="AlphaFoldDB" id="A0A7M1XIW5"/>
<sequence length="103" mass="11374">MITRLVVKLMFAIARMPKKASLIYIISLSVLFLLSTVVFIYALILVDPEGVVPPYAGGMFAVSVLMLFVSVAGVALTTIASNYVRKYPHKNPKANKEENIEEK</sequence>
<evidence type="ECO:0000256" key="1">
    <source>
        <dbReference type="SAM" id="Phobius"/>
    </source>
</evidence>
<gene>
    <name evidence="2" type="ORF">DYE49_03415</name>
</gene>
<name>A0A7M1XIW5_9SPIR</name>
<organism evidence="2 3">
    <name type="scientific">Treponema rectale</name>
    <dbReference type="NCBI Taxonomy" id="744512"/>
    <lineage>
        <taxon>Bacteria</taxon>
        <taxon>Pseudomonadati</taxon>
        <taxon>Spirochaetota</taxon>
        <taxon>Spirochaetia</taxon>
        <taxon>Spirochaetales</taxon>
        <taxon>Treponemataceae</taxon>
        <taxon>Treponema</taxon>
    </lineage>
</organism>
<dbReference type="KEGG" id="trc:DYE49_03415"/>
<reference evidence="2 3" key="1">
    <citation type="submission" date="2018-08" db="EMBL/GenBank/DDBJ databases">
        <title>The first complete genome of Treponema rectale (CHPAT), a commensal spirochete of the bovine rectum.</title>
        <authorList>
            <person name="Staton G.J."/>
            <person name="Clegg S.R."/>
            <person name="Carter S.D."/>
            <person name="Radford A.D."/>
            <person name="Darby A."/>
            <person name="Hall N."/>
            <person name="Birtles R.J."/>
            <person name="Evans N.J."/>
        </authorList>
    </citation>
    <scope>NUCLEOTIDE SEQUENCE [LARGE SCALE GENOMIC DNA]</scope>
    <source>
        <strain evidence="2 3">CHPA</strain>
    </source>
</reference>
<dbReference type="Proteomes" id="UP000593591">
    <property type="component" value="Chromosome"/>
</dbReference>
<dbReference type="EMBL" id="CP031517">
    <property type="protein sequence ID" value="QOS39556.1"/>
    <property type="molecule type" value="Genomic_DNA"/>
</dbReference>
<proteinExistence type="predicted"/>
<feature type="transmembrane region" description="Helical" evidence="1">
    <location>
        <begin position="58"/>
        <end position="84"/>
    </location>
</feature>
<accession>A0A7M1XIW5</accession>
<feature type="transmembrane region" description="Helical" evidence="1">
    <location>
        <begin position="21"/>
        <end position="46"/>
    </location>
</feature>
<keyword evidence="1" id="KW-1133">Transmembrane helix</keyword>
<keyword evidence="1" id="KW-0472">Membrane</keyword>